<organism evidence="2 3">
    <name type="scientific">Penicillium rubens (strain ATCC 28089 / DSM 1075 / NRRL 1951 / Wisconsin 54-1255)</name>
    <name type="common">Penicillium chrysogenum</name>
    <dbReference type="NCBI Taxonomy" id="500485"/>
    <lineage>
        <taxon>Eukaryota</taxon>
        <taxon>Fungi</taxon>
        <taxon>Dikarya</taxon>
        <taxon>Ascomycota</taxon>
        <taxon>Pezizomycotina</taxon>
        <taxon>Eurotiomycetes</taxon>
        <taxon>Eurotiomycetidae</taxon>
        <taxon>Eurotiales</taxon>
        <taxon>Aspergillaceae</taxon>
        <taxon>Penicillium</taxon>
        <taxon>Penicillium chrysogenum species complex</taxon>
    </lineage>
</organism>
<dbReference type="HOGENOM" id="CLU_575034_0_0_1"/>
<dbReference type="OMA" id="HEPEVSW"/>
<dbReference type="PANTHER" id="PTHR38790:SF4">
    <property type="entry name" value="2EXR DOMAIN-CONTAINING PROTEIN"/>
    <property type="match status" value="1"/>
</dbReference>
<evidence type="ECO:0000313" key="3">
    <source>
        <dbReference type="Proteomes" id="UP000000724"/>
    </source>
</evidence>
<dbReference type="InterPro" id="IPR056632">
    <property type="entry name" value="DUF7730"/>
</dbReference>
<dbReference type="AlphaFoldDB" id="B6H077"/>
<evidence type="ECO:0000313" key="2">
    <source>
        <dbReference type="EMBL" id="CAP80633.1"/>
    </source>
</evidence>
<gene>
    <name evidence="2" type="ORF">Pc12g10060</name>
    <name evidence="2" type="ORF">PCH_Pc12g10060</name>
</gene>
<dbReference type="OrthoDB" id="515692at2759"/>
<dbReference type="eggNOG" id="ENOG502SPRK">
    <property type="taxonomic scope" value="Eukaryota"/>
</dbReference>
<accession>B6H077</accession>
<proteinExistence type="predicted"/>
<dbReference type="BioCyc" id="PCHR:PC12G10060-MONOMER"/>
<dbReference type="Proteomes" id="UP000000724">
    <property type="component" value="Contig Pc00c12"/>
</dbReference>
<dbReference type="PANTHER" id="PTHR38790">
    <property type="entry name" value="2EXR DOMAIN-CONTAINING PROTEIN-RELATED"/>
    <property type="match status" value="1"/>
</dbReference>
<feature type="domain" description="DUF7730" evidence="1">
    <location>
        <begin position="48"/>
        <end position="199"/>
    </location>
</feature>
<dbReference type="EMBL" id="AM920427">
    <property type="protein sequence ID" value="CAP80633.1"/>
    <property type="molecule type" value="Genomic_DNA"/>
</dbReference>
<sequence length="475" mass="55290">MKEQCPDAIGISGSTCEINGDMFNRWKLPIPPPEQRLRRIGSRQRNLQDQSLFFRLPAEIRRMIYLELMGYRRVHIRYVWKEPPPFSPQPKYRGRHWNWWHSVCRHSDGFPQEPDYDLCQDWRSEVARNEKNPKINGVEWLRSCQIGYEEALEVLYKTNVFAMSRALDTPFLMSRLLSLRCASFITSMDISFPAEDVPSPTGEALTKSRVDSTATLRPEDLAQPLWKVQRDDALSSQVGAHRDYMVLPLAQGSRWERVVLGREEASFLQLSKLTKGGDLDLHVGSLGTTTHPRRAQPESRNHGQHYQFPISGCHIENCLFLSVFKIIVFTFFCRFFNIDFRYGFLESRSTFRSQAIVEAKAWERSGHEPEVSWQETMEMVTALLNDHPKKSLQKDRVTLFAQNGTELYILNAVYTDGYKQHMKGDKRKPFAKQDEFLRIHKYGPYLIHEEKDMEYFTKVALAVVLRASEEEAGRN</sequence>
<keyword evidence="3" id="KW-1185">Reference proteome</keyword>
<protein>
    <submittedName>
        <fullName evidence="2">Pc12g10060 protein</fullName>
    </submittedName>
</protein>
<evidence type="ECO:0000259" key="1">
    <source>
        <dbReference type="Pfam" id="PF24864"/>
    </source>
</evidence>
<dbReference type="Pfam" id="PF24864">
    <property type="entry name" value="DUF7730"/>
    <property type="match status" value="1"/>
</dbReference>
<dbReference type="VEuPathDB" id="FungiDB:PCH_Pc12g10060"/>
<name>B6H077_PENRW</name>
<reference evidence="2 3" key="1">
    <citation type="journal article" date="2008" name="Nat. Biotechnol.">
        <title>Genome sequencing and analysis of the filamentous fungus Penicillium chrysogenum.</title>
        <authorList>
            <person name="van den Berg M.A."/>
            <person name="Albang R."/>
            <person name="Albermann K."/>
            <person name="Badger J.H."/>
            <person name="Daran J.-M."/>
            <person name="Driessen A.J.M."/>
            <person name="Garcia-Estrada C."/>
            <person name="Fedorova N.D."/>
            <person name="Harris D.M."/>
            <person name="Heijne W.H.M."/>
            <person name="Joardar V.S."/>
            <person name="Kiel J.A.K.W."/>
            <person name="Kovalchuk A."/>
            <person name="Martin J.F."/>
            <person name="Nierman W.C."/>
            <person name="Nijland J.G."/>
            <person name="Pronk J.T."/>
            <person name="Roubos J.A."/>
            <person name="van der Klei I.J."/>
            <person name="van Peij N.N.M.E."/>
            <person name="Veenhuis M."/>
            <person name="von Doehren H."/>
            <person name="Wagner C."/>
            <person name="Wortman J.R."/>
            <person name="Bovenberg R.A.L."/>
        </authorList>
    </citation>
    <scope>NUCLEOTIDE SEQUENCE [LARGE SCALE GENOMIC DNA]</scope>
    <source>
        <strain evidence="3">ATCC 28089 / DSM 1075 / NRRL 1951 / Wisconsin 54-1255</strain>
    </source>
</reference>